<dbReference type="InterPro" id="IPR045860">
    <property type="entry name" value="Snake_toxin-like_sf"/>
</dbReference>
<keyword evidence="4" id="KW-1185">Reference proteome</keyword>
<dbReference type="Proteomes" id="UP000675881">
    <property type="component" value="Chromosome 1"/>
</dbReference>
<dbReference type="SUPFAM" id="SSF57302">
    <property type="entry name" value="Snake toxin-like"/>
    <property type="match status" value="1"/>
</dbReference>
<reference evidence="3" key="1">
    <citation type="submission" date="2014-05" db="EMBL/GenBank/DDBJ databases">
        <authorList>
            <person name="Chronopoulou M."/>
        </authorList>
    </citation>
    <scope>NUCLEOTIDE SEQUENCE</scope>
    <source>
        <tissue evidence="3">Whole organism</tissue>
    </source>
</reference>
<gene>
    <name evidence="2" type="ORF">LSAA_836</name>
</gene>
<keyword evidence="1" id="KW-0732">Signal</keyword>
<organism evidence="3">
    <name type="scientific">Lepeophtheirus salmonis</name>
    <name type="common">Salmon louse</name>
    <name type="synonym">Caligus salmonis</name>
    <dbReference type="NCBI Taxonomy" id="72036"/>
    <lineage>
        <taxon>Eukaryota</taxon>
        <taxon>Metazoa</taxon>
        <taxon>Ecdysozoa</taxon>
        <taxon>Arthropoda</taxon>
        <taxon>Crustacea</taxon>
        <taxon>Multicrustacea</taxon>
        <taxon>Hexanauplia</taxon>
        <taxon>Copepoda</taxon>
        <taxon>Siphonostomatoida</taxon>
        <taxon>Caligidae</taxon>
        <taxon>Lepeophtheirus</taxon>
    </lineage>
</organism>
<evidence type="ECO:0000313" key="2">
    <source>
        <dbReference type="EMBL" id="CAF2781790.1"/>
    </source>
</evidence>
<dbReference type="EMBL" id="HG994580">
    <property type="protein sequence ID" value="CAF2781790.1"/>
    <property type="molecule type" value="Genomic_DNA"/>
</dbReference>
<dbReference type="OrthoDB" id="6050539at2759"/>
<protein>
    <submittedName>
        <fullName evidence="2">(salmon louse) hypothetical protein</fullName>
    </submittedName>
</protein>
<accession>A0A0K2V1X8</accession>
<sequence>MSRLLLLILGLTSIQMSMGLKCWNSPLSTTGRPDPFIEINCGSNSKSCRRTEYKVAGMTHIAAECSNEDKKTCSDQIKGSIIETTCFCNTDFCNSGMRARGIGVMSLVLGICAIKAFAT</sequence>
<reference evidence="2" key="2">
    <citation type="submission" date="2021-02" db="EMBL/GenBank/DDBJ databases">
        <authorList>
            <person name="Bekaert M."/>
        </authorList>
    </citation>
    <scope>NUCLEOTIDE SEQUENCE</scope>
    <source>
        <strain evidence="2">IoA-00</strain>
    </source>
</reference>
<evidence type="ECO:0000256" key="1">
    <source>
        <dbReference type="SAM" id="SignalP"/>
    </source>
</evidence>
<evidence type="ECO:0000313" key="3">
    <source>
        <dbReference type="EMBL" id="CDW44513.1"/>
    </source>
</evidence>
<feature type="signal peptide" evidence="1">
    <location>
        <begin position="1"/>
        <end position="19"/>
    </location>
</feature>
<name>A0A0K2V1X8_LEPSM</name>
<evidence type="ECO:0000313" key="4">
    <source>
        <dbReference type="Proteomes" id="UP000675881"/>
    </source>
</evidence>
<proteinExistence type="predicted"/>
<feature type="chain" id="PRO_5035992665" evidence="1">
    <location>
        <begin position="20"/>
        <end position="119"/>
    </location>
</feature>
<dbReference type="EMBL" id="HACA01027152">
    <property type="protein sequence ID" value="CDW44513.1"/>
    <property type="molecule type" value="Transcribed_RNA"/>
</dbReference>
<dbReference type="AlphaFoldDB" id="A0A0K2V1X8"/>